<reference evidence="3 4" key="1">
    <citation type="submission" date="2015-09" db="EMBL/GenBank/DDBJ databases">
        <authorList>
            <person name="Jackson K.R."/>
            <person name="Lunt B.L."/>
            <person name="Fisher J.N.B."/>
            <person name="Gardner A.V."/>
            <person name="Bailey M.E."/>
            <person name="Deus L.M."/>
            <person name="Earl A.S."/>
            <person name="Gibby P.D."/>
            <person name="Hartmann K.A."/>
            <person name="Liu J.E."/>
            <person name="Manci A.M."/>
            <person name="Nielsen D.A."/>
            <person name="Solomon M.B."/>
            <person name="Breakwell D.P."/>
            <person name="Burnett S.H."/>
            <person name="Grose J.H."/>
        </authorList>
    </citation>
    <scope>NUCLEOTIDE SEQUENCE [LARGE SCALE GENOMIC DNA]</scope>
    <source>
        <strain evidence="3 4">16</strain>
    </source>
</reference>
<dbReference type="Gene3D" id="3.60.110.10">
    <property type="entry name" value="Carbon-nitrogen hydrolase"/>
    <property type="match status" value="1"/>
</dbReference>
<keyword evidence="1" id="KW-0378">Hydrolase</keyword>
<comment type="caution">
    <text evidence="3">The sequence shown here is derived from an EMBL/GenBank/DDBJ whole genome shotgun (WGS) entry which is preliminary data.</text>
</comment>
<keyword evidence="4" id="KW-1185">Reference proteome</keyword>
<dbReference type="Proteomes" id="UP000048984">
    <property type="component" value="Unassembled WGS sequence"/>
</dbReference>
<dbReference type="GO" id="GO:0050126">
    <property type="term" value="F:N-carbamoylputrescine amidase activity"/>
    <property type="evidence" value="ECO:0007669"/>
    <property type="project" value="TreeGrafter"/>
</dbReference>
<accession>A0A0P6VZ72</accession>
<dbReference type="GO" id="GO:0033388">
    <property type="term" value="P:putrescine biosynthetic process from arginine"/>
    <property type="evidence" value="ECO:0007669"/>
    <property type="project" value="TreeGrafter"/>
</dbReference>
<proteinExistence type="predicted"/>
<dbReference type="PANTHER" id="PTHR43674">
    <property type="entry name" value="NITRILASE C965.09-RELATED"/>
    <property type="match status" value="1"/>
</dbReference>
<dbReference type="PANTHER" id="PTHR43674:SF2">
    <property type="entry name" value="BETA-UREIDOPROPIONASE"/>
    <property type="match status" value="1"/>
</dbReference>
<dbReference type="Pfam" id="PF00795">
    <property type="entry name" value="CN_hydrolase"/>
    <property type="match status" value="1"/>
</dbReference>
<sequence>MTRLRVAAAQIECRPGDLAANLGLHLEAIGAARAAGVDLVVFAELSLTDYLGAPDCAALALPPDAAPFAEIAAAAGPMAVSLGFIERAADGRCHNAQALLAGDGGRTVHRKLNLPGYGRLTETRHYAGGDRLDPVPLGGWSVATLICADAWNPALPWLAALRGADLLALPTASARSAVGAEFDNPGGWRTVLAHTALVYGLPTVFVNHCGTRGALDFWGGSRILDADGSVLAQAGEGPELLVADLALARVRRARDLLPTMRDADPDLIARLLAASAQ</sequence>
<dbReference type="STRING" id="665126.ABB55_07095"/>
<dbReference type="InterPro" id="IPR050345">
    <property type="entry name" value="Aliph_Amidase/BUP"/>
</dbReference>
<organism evidence="3 4">
    <name type="scientific">Prosthecodimorpha hirschii</name>
    <dbReference type="NCBI Taxonomy" id="665126"/>
    <lineage>
        <taxon>Bacteria</taxon>
        <taxon>Pseudomonadati</taxon>
        <taxon>Pseudomonadota</taxon>
        <taxon>Alphaproteobacteria</taxon>
        <taxon>Hyphomicrobiales</taxon>
        <taxon>Ancalomicrobiaceae</taxon>
        <taxon>Prosthecodimorpha</taxon>
    </lineage>
</organism>
<dbReference type="PROSITE" id="PS50263">
    <property type="entry name" value="CN_HYDROLASE"/>
    <property type="match status" value="1"/>
</dbReference>
<evidence type="ECO:0000313" key="4">
    <source>
        <dbReference type="Proteomes" id="UP000048984"/>
    </source>
</evidence>
<dbReference type="AlphaFoldDB" id="A0A0P6VZ72"/>
<evidence type="ECO:0000313" key="3">
    <source>
        <dbReference type="EMBL" id="KPL52023.1"/>
    </source>
</evidence>
<gene>
    <name evidence="3" type="ORF">ABB55_07095</name>
</gene>
<feature type="domain" description="CN hydrolase" evidence="2">
    <location>
        <begin position="4"/>
        <end position="247"/>
    </location>
</feature>
<dbReference type="RefSeq" id="WP_054358186.1">
    <property type="nucleotide sequence ID" value="NZ_LJYW01000001.1"/>
</dbReference>
<dbReference type="EMBL" id="LJYW01000001">
    <property type="protein sequence ID" value="KPL52023.1"/>
    <property type="molecule type" value="Genomic_DNA"/>
</dbReference>
<evidence type="ECO:0000256" key="1">
    <source>
        <dbReference type="ARBA" id="ARBA00022801"/>
    </source>
</evidence>
<dbReference type="InterPro" id="IPR003010">
    <property type="entry name" value="C-N_Hydrolase"/>
</dbReference>
<evidence type="ECO:0000259" key="2">
    <source>
        <dbReference type="PROSITE" id="PS50263"/>
    </source>
</evidence>
<protein>
    <recommendedName>
        <fullName evidence="2">CN hydrolase domain-containing protein</fullName>
    </recommendedName>
</protein>
<reference evidence="3 4" key="2">
    <citation type="submission" date="2015-10" db="EMBL/GenBank/DDBJ databases">
        <title>Draft Genome Sequence of Prosthecomicrobium hirschii ATCC 27832.</title>
        <authorList>
            <person name="Daniel J."/>
            <person name="Givan S.A."/>
            <person name="Brun Y.V."/>
            <person name="Brown P.J."/>
        </authorList>
    </citation>
    <scope>NUCLEOTIDE SEQUENCE [LARGE SCALE GENOMIC DNA]</scope>
    <source>
        <strain evidence="3 4">16</strain>
    </source>
</reference>
<dbReference type="SUPFAM" id="SSF56317">
    <property type="entry name" value="Carbon-nitrogen hydrolase"/>
    <property type="match status" value="1"/>
</dbReference>
<dbReference type="InterPro" id="IPR036526">
    <property type="entry name" value="C-N_Hydrolase_sf"/>
</dbReference>
<name>A0A0P6VZ72_9HYPH</name>